<dbReference type="AlphaFoldDB" id="A0A7W4ILD4"/>
<dbReference type="Proteomes" id="UP000561077">
    <property type="component" value="Unassembled WGS sequence"/>
</dbReference>
<reference evidence="4 5" key="1">
    <citation type="submission" date="2020-04" db="EMBL/GenBank/DDBJ databases">
        <title>Description of novel Gluconacetobacter.</title>
        <authorList>
            <person name="Sombolestani A."/>
        </authorList>
    </citation>
    <scope>NUCLEOTIDE SEQUENCE [LARGE SCALE GENOMIC DNA]</scope>
    <source>
        <strain evidence="3 4">LMG 1728</strain>
        <strain evidence="2 5">LMG 1731</strain>
    </source>
</reference>
<organism evidence="2 5">
    <name type="scientific">Gluconacetobacter dulcium</name>
    <dbReference type="NCBI Taxonomy" id="2729096"/>
    <lineage>
        <taxon>Bacteria</taxon>
        <taxon>Pseudomonadati</taxon>
        <taxon>Pseudomonadota</taxon>
        <taxon>Alphaproteobacteria</taxon>
        <taxon>Acetobacterales</taxon>
        <taxon>Acetobacteraceae</taxon>
        <taxon>Gluconacetobacter</taxon>
    </lineage>
</organism>
<evidence type="ECO:0000313" key="3">
    <source>
        <dbReference type="EMBL" id="MBB2194154.1"/>
    </source>
</evidence>
<keyword evidence="1" id="KW-0812">Transmembrane</keyword>
<accession>A0A7W4ILD4</accession>
<comment type="caution">
    <text evidence="2">The sequence shown here is derived from an EMBL/GenBank/DDBJ whole genome shotgun (WGS) entry which is preliminary data.</text>
</comment>
<keyword evidence="1" id="KW-0472">Membrane</keyword>
<dbReference type="Proteomes" id="UP000540490">
    <property type="component" value="Unassembled WGS sequence"/>
</dbReference>
<dbReference type="EMBL" id="JABEQO010000012">
    <property type="protein sequence ID" value="MBB2165018.1"/>
    <property type="molecule type" value="Genomic_DNA"/>
</dbReference>
<keyword evidence="4" id="KW-1185">Reference proteome</keyword>
<dbReference type="RefSeq" id="WP_182974104.1">
    <property type="nucleotide sequence ID" value="NZ_JABEQO010000012.1"/>
</dbReference>
<name>A0A7W4ILD4_9PROT</name>
<protein>
    <submittedName>
        <fullName evidence="2">Uncharacterized protein</fullName>
    </submittedName>
</protein>
<keyword evidence="1" id="KW-1133">Transmembrane helix</keyword>
<evidence type="ECO:0000256" key="1">
    <source>
        <dbReference type="SAM" id="Phobius"/>
    </source>
</evidence>
<gene>
    <name evidence="3" type="ORF">HLH25_10980</name>
    <name evidence="2" type="ORF">HLH26_10795</name>
</gene>
<proteinExistence type="predicted"/>
<evidence type="ECO:0000313" key="2">
    <source>
        <dbReference type="EMBL" id="MBB2165018.1"/>
    </source>
</evidence>
<dbReference type="EMBL" id="JABEQN010000012">
    <property type="protein sequence ID" value="MBB2194154.1"/>
    <property type="molecule type" value="Genomic_DNA"/>
</dbReference>
<sequence length="61" mass="6659">MRERGRLMMVIAAKEARSARNPVQPFRRPGEGRIWCHVEAAGIGLIIALGLILLLTLHGAA</sequence>
<evidence type="ECO:0000313" key="4">
    <source>
        <dbReference type="Proteomes" id="UP000540490"/>
    </source>
</evidence>
<evidence type="ECO:0000313" key="5">
    <source>
        <dbReference type="Proteomes" id="UP000561077"/>
    </source>
</evidence>
<feature type="transmembrane region" description="Helical" evidence="1">
    <location>
        <begin position="34"/>
        <end position="57"/>
    </location>
</feature>